<keyword evidence="2" id="KW-1185">Reference proteome</keyword>
<dbReference type="Proteomes" id="UP000829398">
    <property type="component" value="Chromosome 3"/>
</dbReference>
<protein>
    <submittedName>
        <fullName evidence="1">Oligopeptide transporter 1</fullName>
    </submittedName>
</protein>
<evidence type="ECO:0000313" key="2">
    <source>
        <dbReference type="Proteomes" id="UP000829398"/>
    </source>
</evidence>
<sequence>MRLRPLRLHLSSCHYKFARTNSDVLLLMFLTEDEINDSPIEQVRLTIPITDDPTLPTFTFRTWVLGPITCAALAFVQQFFDYRQNPIAVSSSCFKMLLFVLGKFMAATLPSNPVKVPGTKWTFSMNPGPFNIKEHVVVSILATTGLEVPFGTTVMGIRRIFYHKYLNFWIGLLMIMTSQILGYGFAGIFMKFLVYNPYMWYPFTLFDISFFRSLHEVEERPKRGITKLQIFVMATVASFAYATLPGYLFPSLGALSVICWFWKNSVIAQQIGSGRHGLGVGSFSLDLSSISGALVFPLSTVVSLSIGTLLLLYVITPIAYWTNSNNARLFPFSSTQLFDQSGQVYNVSKVINDNDLTFNLKAYEEYSKLYMSVLFLFSVGFDFASLSASLSHFFLFHGREVWQQFKHEYDSSRKSTEDVHNRLMKKYKRVPQWWFLTILISAIGLAILSCEGFGKQLQLPYWGILLACLLALIFILPVGVLQATTGQTLSLNVISELLIGYIYPGRPIANMVFKLYGLNIQSYALEFISELKMAHYMKIAPKSMFIAQITGTIISSLVGYATSWWLLSSVENICVPERLPKGSPWTCPGMNYTYAASIVWGAIGPQRIYFPNGQYSKQFYFFLIGLIGPLIIWGASKFFPEKEWIKNINISNLFGGTSSLPVYGVANFWSWTIVGILYNLIVYRNYKDWWASYNYVLAYGLDMGVAFLSLLTSLTLGLNGIYGVDWWGLDIGDHCPLAQCPTAPGISVEGCPTF</sequence>
<proteinExistence type="predicted"/>
<accession>A0ACB8LYB9</accession>
<name>A0ACB8LYB9_CITSI</name>
<gene>
    <name evidence="1" type="ORF">KPL71_007357</name>
</gene>
<reference evidence="2" key="1">
    <citation type="journal article" date="2023" name="Hortic. Res.">
        <title>A chromosome-level phased genome enabling allele-level studies in sweet orange: a case study on citrus Huanglongbing tolerance.</title>
        <authorList>
            <person name="Wu B."/>
            <person name="Yu Q."/>
            <person name="Deng Z."/>
            <person name="Duan Y."/>
            <person name="Luo F."/>
            <person name="Gmitter F. Jr."/>
        </authorList>
    </citation>
    <scope>NUCLEOTIDE SEQUENCE [LARGE SCALE GENOMIC DNA]</scope>
    <source>
        <strain evidence="2">cv. Valencia</strain>
    </source>
</reference>
<dbReference type="EMBL" id="CM039172">
    <property type="protein sequence ID" value="KAH9778437.1"/>
    <property type="molecule type" value="Genomic_DNA"/>
</dbReference>
<evidence type="ECO:0000313" key="1">
    <source>
        <dbReference type="EMBL" id="KAH9778437.1"/>
    </source>
</evidence>
<organism evidence="1 2">
    <name type="scientific">Citrus sinensis</name>
    <name type="common">Sweet orange</name>
    <name type="synonym">Citrus aurantium var. sinensis</name>
    <dbReference type="NCBI Taxonomy" id="2711"/>
    <lineage>
        <taxon>Eukaryota</taxon>
        <taxon>Viridiplantae</taxon>
        <taxon>Streptophyta</taxon>
        <taxon>Embryophyta</taxon>
        <taxon>Tracheophyta</taxon>
        <taxon>Spermatophyta</taxon>
        <taxon>Magnoliopsida</taxon>
        <taxon>eudicotyledons</taxon>
        <taxon>Gunneridae</taxon>
        <taxon>Pentapetalae</taxon>
        <taxon>rosids</taxon>
        <taxon>malvids</taxon>
        <taxon>Sapindales</taxon>
        <taxon>Rutaceae</taxon>
        <taxon>Aurantioideae</taxon>
        <taxon>Citrus</taxon>
    </lineage>
</organism>
<comment type="caution">
    <text evidence="1">The sequence shown here is derived from an EMBL/GenBank/DDBJ whole genome shotgun (WGS) entry which is preliminary data.</text>
</comment>